<dbReference type="GO" id="GO:0005524">
    <property type="term" value="F:ATP binding"/>
    <property type="evidence" value="ECO:0007669"/>
    <property type="project" value="UniProtKB-KW"/>
</dbReference>
<keyword evidence="6" id="KW-1185">Reference proteome</keyword>
<dbReference type="SUPFAM" id="SSF82657">
    <property type="entry name" value="BolA-like"/>
    <property type="match status" value="1"/>
</dbReference>
<organism evidence="4 5">
    <name type="scientific">Novosphingobium resinovorum</name>
    <dbReference type="NCBI Taxonomy" id="158500"/>
    <lineage>
        <taxon>Bacteria</taxon>
        <taxon>Pseudomonadati</taxon>
        <taxon>Pseudomonadota</taxon>
        <taxon>Alphaproteobacteria</taxon>
        <taxon>Sphingomonadales</taxon>
        <taxon>Sphingomonadaceae</taxon>
        <taxon>Novosphingobium</taxon>
    </lineage>
</organism>
<dbReference type="Pfam" id="PF01722">
    <property type="entry name" value="BolA"/>
    <property type="match status" value="1"/>
</dbReference>
<dbReference type="PANTHER" id="PTHR46229:SF2">
    <property type="entry name" value="BOLA-LIKE PROTEIN 1"/>
    <property type="match status" value="1"/>
</dbReference>
<comment type="similarity">
    <text evidence="1 2">Belongs to the BolA/IbaG family.</text>
</comment>
<reference evidence="6" key="3">
    <citation type="journal article" date="2017" name="J. Biotechnol.">
        <title>Complete genome sequence of Novosphingobium resinovorum SA1, a versatile xenobiotic-degrading bacterium capable of utilizing sulfanilic acid.</title>
        <authorList>
            <person name="Hegedus B."/>
            <person name="Kos P.B."/>
            <person name="Balint B."/>
            <person name="Maroti G."/>
            <person name="Gan H.M."/>
            <person name="Perei K."/>
            <person name="Rakhely G."/>
        </authorList>
    </citation>
    <scope>NUCLEOTIDE SEQUENCE [LARGE SCALE GENOMIC DNA]</scope>
    <source>
        <strain evidence="6">SA1</strain>
    </source>
</reference>
<dbReference type="OrthoDB" id="9796738at2"/>
<protein>
    <submittedName>
        <fullName evidence="3">ATP-binding protein</fullName>
    </submittedName>
    <submittedName>
        <fullName evidence="4">BolA-like protein</fullName>
    </submittedName>
</protein>
<dbReference type="InterPro" id="IPR036065">
    <property type="entry name" value="BolA-like_sf"/>
</dbReference>
<evidence type="ECO:0000313" key="4">
    <source>
        <dbReference type="EMBL" id="EZP73848.1"/>
    </source>
</evidence>
<dbReference type="AlphaFoldDB" id="A0A031JKM1"/>
<evidence type="ECO:0000313" key="3">
    <source>
        <dbReference type="EMBL" id="AOR78356.1"/>
    </source>
</evidence>
<proteinExistence type="inferred from homology"/>
<keyword evidence="3" id="KW-0067">ATP-binding</keyword>
<evidence type="ECO:0000256" key="1">
    <source>
        <dbReference type="ARBA" id="ARBA00005578"/>
    </source>
</evidence>
<gene>
    <name evidence="3" type="ORF">BES08_17565</name>
    <name evidence="4" type="ORF">BV97_04840</name>
</gene>
<dbReference type="PIRSF" id="PIRSF003113">
    <property type="entry name" value="BolA"/>
    <property type="match status" value="1"/>
</dbReference>
<evidence type="ECO:0000313" key="5">
    <source>
        <dbReference type="Proteomes" id="UP000024329"/>
    </source>
</evidence>
<reference evidence="3" key="2">
    <citation type="submission" date="2016-08" db="EMBL/GenBank/DDBJ databases">
        <authorList>
            <person name="Seilhamer J.J."/>
        </authorList>
    </citation>
    <scope>NUCLEOTIDE SEQUENCE [LARGE SCALE GENOMIC DNA]</scope>
    <source>
        <strain evidence="3">SA1</strain>
    </source>
</reference>
<dbReference type="Gene3D" id="3.30.300.90">
    <property type="entry name" value="BolA-like"/>
    <property type="match status" value="1"/>
</dbReference>
<dbReference type="STRING" id="158500.BES08_17565"/>
<evidence type="ECO:0000256" key="2">
    <source>
        <dbReference type="RuleBase" id="RU003860"/>
    </source>
</evidence>
<dbReference type="EMBL" id="CP017075">
    <property type="protein sequence ID" value="AOR78356.1"/>
    <property type="molecule type" value="Genomic_DNA"/>
</dbReference>
<dbReference type="RefSeq" id="WP_008832123.1">
    <property type="nucleotide sequence ID" value="NZ_BSFC01000011.1"/>
</dbReference>
<evidence type="ECO:0000313" key="6">
    <source>
        <dbReference type="Proteomes" id="UP000094626"/>
    </source>
</evidence>
<dbReference type="InterPro" id="IPR002634">
    <property type="entry name" value="BolA"/>
</dbReference>
<dbReference type="KEGG" id="nre:BES08_17565"/>
<dbReference type="Proteomes" id="UP000024329">
    <property type="component" value="Unassembled WGS sequence"/>
</dbReference>
<dbReference type="Proteomes" id="UP000094626">
    <property type="component" value="Chromosome"/>
</dbReference>
<name>A0A031JKM1_9SPHN</name>
<dbReference type="EMBL" id="JFYZ01000044">
    <property type="protein sequence ID" value="EZP73848.1"/>
    <property type="molecule type" value="Genomic_DNA"/>
</dbReference>
<sequence length="77" mass="8133">MGMTATEIETMIRAALPDAEVTITDLAGDNDHYAAHVVSAAFTGRPRVAQHKMVYEALGGRMGGVLHALQLTTAVPN</sequence>
<reference evidence="4 5" key="1">
    <citation type="submission" date="2014-03" db="EMBL/GenBank/DDBJ databases">
        <title>Whole genome sequence of Novosphingobium resinovorum KF1.</title>
        <authorList>
            <person name="Gan H.M."/>
            <person name="Gan H.Y."/>
            <person name="Chew T.H."/>
            <person name="Savka M.A."/>
        </authorList>
    </citation>
    <scope>NUCLEOTIDE SEQUENCE [LARGE SCALE GENOMIC DNA]</scope>
    <source>
        <strain evidence="4 5">KF1</strain>
    </source>
</reference>
<dbReference type="InterPro" id="IPR050961">
    <property type="entry name" value="BolA/IbaG_stress_morph_reg"/>
</dbReference>
<dbReference type="PANTHER" id="PTHR46229">
    <property type="entry name" value="BOLA TRANSCRIPTION REGULATOR"/>
    <property type="match status" value="1"/>
</dbReference>
<dbReference type="eggNOG" id="COG0271">
    <property type="taxonomic scope" value="Bacteria"/>
</dbReference>
<dbReference type="PATRIC" id="fig|158500.4.peg.4919"/>
<keyword evidence="3" id="KW-0547">Nucleotide-binding</keyword>
<accession>A0A031JKM1</accession>